<dbReference type="Gene3D" id="3.90.1200.10">
    <property type="match status" value="1"/>
</dbReference>
<name>A0AA46SJF5_CYTFI</name>
<feature type="domain" description="Aminoglycoside phosphotransferase" evidence="1">
    <location>
        <begin position="20"/>
        <end position="211"/>
    </location>
</feature>
<protein>
    <submittedName>
        <fullName evidence="2">Aminoglycoside phosphotransferase family protein</fullName>
    </submittedName>
</protein>
<proteinExistence type="predicted"/>
<evidence type="ECO:0000313" key="2">
    <source>
        <dbReference type="EMBL" id="UYG95510.1"/>
    </source>
</evidence>
<dbReference type="RefSeq" id="WP_048008677.1">
    <property type="nucleotide sequence ID" value="NZ_CP107027.1"/>
</dbReference>
<reference evidence="2" key="1">
    <citation type="submission" date="2022-10" db="EMBL/GenBank/DDBJ databases">
        <title>Mechanism of multi-heavy metal repair in Cytobacillus Firmus M7.</title>
        <authorList>
            <person name="Li X."/>
            <person name="Yu C."/>
        </authorList>
    </citation>
    <scope>NUCLEOTIDE SEQUENCE</scope>
    <source>
        <strain evidence="2">M7</strain>
    </source>
</reference>
<dbReference type="AlphaFoldDB" id="A0AA46SJF5"/>
<dbReference type="SUPFAM" id="SSF56112">
    <property type="entry name" value="Protein kinase-like (PK-like)"/>
    <property type="match status" value="1"/>
</dbReference>
<evidence type="ECO:0000259" key="1">
    <source>
        <dbReference type="Pfam" id="PF01636"/>
    </source>
</evidence>
<organism evidence="2 3">
    <name type="scientific">Cytobacillus firmus</name>
    <name type="common">Bacillus firmus</name>
    <dbReference type="NCBI Taxonomy" id="1399"/>
    <lineage>
        <taxon>Bacteria</taxon>
        <taxon>Bacillati</taxon>
        <taxon>Bacillota</taxon>
        <taxon>Bacilli</taxon>
        <taxon>Bacillales</taxon>
        <taxon>Bacillaceae</taxon>
        <taxon>Cytobacillus</taxon>
    </lineage>
</organism>
<accession>A0AA46SJF5</accession>
<dbReference type="Proteomes" id="UP001163104">
    <property type="component" value="Chromosome"/>
</dbReference>
<gene>
    <name evidence="2" type="ORF">OD459_00350</name>
</gene>
<dbReference type="InterPro" id="IPR002575">
    <property type="entry name" value="Aminoglycoside_PTrfase"/>
</dbReference>
<dbReference type="InterPro" id="IPR051678">
    <property type="entry name" value="AGP_Transferase"/>
</dbReference>
<dbReference type="InterPro" id="IPR011009">
    <property type="entry name" value="Kinase-like_dom_sf"/>
</dbReference>
<dbReference type="Pfam" id="PF01636">
    <property type="entry name" value="APH"/>
    <property type="match status" value="1"/>
</dbReference>
<evidence type="ECO:0000313" key="3">
    <source>
        <dbReference type="Proteomes" id="UP001163104"/>
    </source>
</evidence>
<sequence length="251" mass="27896">MNLGNPIAVGNTAEIYQYDDKIVKVFKKHLPPSEHLHEAKKQEYASSCGLSVPEIFKVTEIAGRQAIIMEYIKGKTAGDLILENMESAENYLNICVDMQQKIHALPADASVIGSMTAKLHNQIQSVETLNKTQKSFLLKKLGSMIFEPKLCHGDFHPFNLVLCDGKVCVIDWADSSSGDVRADVIRTFLLLSKVSVKLAEMYVHIYCRISGLSRDEVFQWTPIIAAARLSENLSVAENTRLLEIVVQTSGT</sequence>
<dbReference type="PANTHER" id="PTHR21310">
    <property type="entry name" value="AMINOGLYCOSIDE PHOSPHOTRANSFERASE-RELATED-RELATED"/>
    <property type="match status" value="1"/>
</dbReference>
<dbReference type="EMBL" id="CP107027">
    <property type="protein sequence ID" value="UYG95510.1"/>
    <property type="molecule type" value="Genomic_DNA"/>
</dbReference>